<keyword evidence="3" id="KW-1185">Reference proteome</keyword>
<sequence>MQMPSENDQYFLRLKKMENFVPQKRMFANNLHHKTSMHIIGSQAENNNNTTSLYPPSTSLNLERHKLPPKGNIRGREYSRNVINQINGQGNDFYKTEYQRTNEERQQLSQQQLYLTQQKQLSRANVRSQQQIRVEDQFLEHTPQQNRQQTQQILQLEQPQSYSANLYQGALNNLNQSGQNNNQQFQHLQFYQPMNHSIERPSNQDQQFQYTNEYSNQKDSPSAQAELINKQNISPNLNEANLYTKGNQEYQPSYTTPNNLASNQLFFKGRISNQTPTINRNSISPLNQIHVLSNLSVEEQRHQRRQHMLAQQHKILFQKQSNDHQNLETNSTLPNLYQSHLNISNNHSNLQKQLSGQNAQTQDYSPIPTNQKATQLTQQPNKRRSQPLGKIVTQIEMNHPETRAYLKEILDQQVREKQRLKTMQLMEQQQDIPIGFKFSSTIQPEQDNSYIMQQPTLLAQRNAMTLPPRHSQQKVLNSNLHSHNLKQQPQNYTINNSQIPTSMNTPRVSLPNALRNSYNGSLILDNSILHSNPNNYRNGFRFDSGQTSPDNLTLHNNSLLINDNNYQMMGSSNNNSNTLIRQEITSPQNAIYGQNANYISSIL</sequence>
<proteinExistence type="predicted"/>
<organism evidence="2 3">
    <name type="scientific">Stylonychia lemnae</name>
    <name type="common">Ciliate</name>
    <dbReference type="NCBI Taxonomy" id="5949"/>
    <lineage>
        <taxon>Eukaryota</taxon>
        <taxon>Sar</taxon>
        <taxon>Alveolata</taxon>
        <taxon>Ciliophora</taxon>
        <taxon>Intramacronucleata</taxon>
        <taxon>Spirotrichea</taxon>
        <taxon>Stichotrichia</taxon>
        <taxon>Sporadotrichida</taxon>
        <taxon>Oxytrichidae</taxon>
        <taxon>Stylonychinae</taxon>
        <taxon>Stylonychia</taxon>
    </lineage>
</organism>
<protein>
    <submittedName>
        <fullName evidence="2">Uncharacterized protein</fullName>
    </submittedName>
</protein>
<dbReference type="EMBL" id="CCKQ01002637">
    <property type="protein sequence ID" value="CDW73744.1"/>
    <property type="molecule type" value="Genomic_DNA"/>
</dbReference>
<dbReference type="Proteomes" id="UP000039865">
    <property type="component" value="Unassembled WGS sequence"/>
</dbReference>
<feature type="compositionally biased region" description="Polar residues" evidence="1">
    <location>
        <begin position="351"/>
        <end position="380"/>
    </location>
</feature>
<accession>A0A077ZV33</accession>
<dbReference type="InParanoid" id="A0A077ZV33"/>
<name>A0A077ZV33_STYLE</name>
<evidence type="ECO:0000313" key="3">
    <source>
        <dbReference type="Proteomes" id="UP000039865"/>
    </source>
</evidence>
<reference evidence="2 3" key="1">
    <citation type="submission" date="2014-06" db="EMBL/GenBank/DDBJ databases">
        <authorList>
            <person name="Swart Estienne"/>
        </authorList>
    </citation>
    <scope>NUCLEOTIDE SEQUENCE [LARGE SCALE GENOMIC DNA]</scope>
    <source>
        <strain evidence="2 3">130c</strain>
    </source>
</reference>
<gene>
    <name evidence="2" type="primary">Contig12052.g12888</name>
    <name evidence="2" type="ORF">STYLEM_2731</name>
</gene>
<evidence type="ECO:0000256" key="1">
    <source>
        <dbReference type="SAM" id="MobiDB-lite"/>
    </source>
</evidence>
<dbReference type="AlphaFoldDB" id="A0A077ZV33"/>
<evidence type="ECO:0000313" key="2">
    <source>
        <dbReference type="EMBL" id="CDW73744.1"/>
    </source>
</evidence>
<feature type="region of interest" description="Disordered" evidence="1">
    <location>
        <begin position="350"/>
        <end position="386"/>
    </location>
</feature>